<organism evidence="2">
    <name type="scientific">Sesamum radiatum</name>
    <name type="common">Black benniseed</name>
    <dbReference type="NCBI Taxonomy" id="300843"/>
    <lineage>
        <taxon>Eukaryota</taxon>
        <taxon>Viridiplantae</taxon>
        <taxon>Streptophyta</taxon>
        <taxon>Embryophyta</taxon>
        <taxon>Tracheophyta</taxon>
        <taxon>Spermatophyta</taxon>
        <taxon>Magnoliopsida</taxon>
        <taxon>eudicotyledons</taxon>
        <taxon>Gunneridae</taxon>
        <taxon>Pentapetalae</taxon>
        <taxon>asterids</taxon>
        <taxon>lamiids</taxon>
        <taxon>Lamiales</taxon>
        <taxon>Pedaliaceae</taxon>
        <taxon>Sesamum</taxon>
    </lineage>
</organism>
<dbReference type="AlphaFoldDB" id="A0AAW2MDZ3"/>
<evidence type="ECO:0000313" key="2">
    <source>
        <dbReference type="EMBL" id="KAL0329238.1"/>
    </source>
</evidence>
<name>A0AAW2MDZ3_SESRA</name>
<accession>A0AAW2MDZ3</accession>
<reference evidence="2" key="1">
    <citation type="submission" date="2020-06" db="EMBL/GenBank/DDBJ databases">
        <authorList>
            <person name="Li T."/>
            <person name="Hu X."/>
            <person name="Zhang T."/>
            <person name="Song X."/>
            <person name="Zhang H."/>
            <person name="Dai N."/>
            <person name="Sheng W."/>
            <person name="Hou X."/>
            <person name="Wei L."/>
        </authorList>
    </citation>
    <scope>NUCLEOTIDE SEQUENCE</scope>
    <source>
        <strain evidence="2">G02</strain>
        <tissue evidence="2">Leaf</tissue>
    </source>
</reference>
<gene>
    <name evidence="2" type="ORF">Sradi_4910500</name>
</gene>
<protein>
    <recommendedName>
        <fullName evidence="3">SNF2 N-terminal domain-containing protein</fullName>
    </recommendedName>
</protein>
<comment type="caution">
    <text evidence="2">The sequence shown here is derived from an EMBL/GenBank/DDBJ whole genome shotgun (WGS) entry which is preliminary data.</text>
</comment>
<evidence type="ECO:0008006" key="3">
    <source>
        <dbReference type="Google" id="ProtNLM"/>
    </source>
</evidence>
<feature type="region of interest" description="Disordered" evidence="1">
    <location>
        <begin position="52"/>
        <end position="76"/>
    </location>
</feature>
<reference evidence="2" key="2">
    <citation type="journal article" date="2024" name="Plant">
        <title>Genomic evolution and insights into agronomic trait innovations of Sesamum species.</title>
        <authorList>
            <person name="Miao H."/>
            <person name="Wang L."/>
            <person name="Qu L."/>
            <person name="Liu H."/>
            <person name="Sun Y."/>
            <person name="Le M."/>
            <person name="Wang Q."/>
            <person name="Wei S."/>
            <person name="Zheng Y."/>
            <person name="Lin W."/>
            <person name="Duan Y."/>
            <person name="Cao H."/>
            <person name="Xiong S."/>
            <person name="Wang X."/>
            <person name="Wei L."/>
            <person name="Li C."/>
            <person name="Ma Q."/>
            <person name="Ju M."/>
            <person name="Zhao R."/>
            <person name="Li G."/>
            <person name="Mu C."/>
            <person name="Tian Q."/>
            <person name="Mei H."/>
            <person name="Zhang T."/>
            <person name="Gao T."/>
            <person name="Zhang H."/>
        </authorList>
    </citation>
    <scope>NUCLEOTIDE SEQUENCE</scope>
    <source>
        <strain evidence="2">G02</strain>
    </source>
</reference>
<evidence type="ECO:0000256" key="1">
    <source>
        <dbReference type="SAM" id="MobiDB-lite"/>
    </source>
</evidence>
<feature type="compositionally biased region" description="Polar residues" evidence="1">
    <location>
        <begin position="62"/>
        <end position="76"/>
    </location>
</feature>
<proteinExistence type="predicted"/>
<dbReference type="EMBL" id="JACGWJ010000022">
    <property type="protein sequence ID" value="KAL0329238.1"/>
    <property type="molecule type" value="Genomic_DNA"/>
</dbReference>
<sequence length="111" mass="12393">MILGQPALNTFQEIVSTYHMMIKFPVGTKVGELKCDQYTARKFYVEAIRGSSGRMDVDPPSKESSQISTQHGDQNDTIPVHVQLVEELLSIHLTPRESARIPRLAPSCVLL</sequence>